<evidence type="ECO:0000313" key="5">
    <source>
        <dbReference type="Proteomes" id="UP000277094"/>
    </source>
</evidence>
<organism evidence="4 5">
    <name type="scientific">Nocardioides marmorisolisilvae</name>
    <dbReference type="NCBI Taxonomy" id="1542737"/>
    <lineage>
        <taxon>Bacteria</taxon>
        <taxon>Bacillati</taxon>
        <taxon>Actinomycetota</taxon>
        <taxon>Actinomycetes</taxon>
        <taxon>Propionibacteriales</taxon>
        <taxon>Nocardioidaceae</taxon>
        <taxon>Nocardioides</taxon>
    </lineage>
</organism>
<feature type="signal peptide" evidence="3">
    <location>
        <begin position="1"/>
        <end position="23"/>
    </location>
</feature>
<feature type="region of interest" description="Disordered" evidence="1">
    <location>
        <begin position="120"/>
        <end position="140"/>
    </location>
</feature>
<dbReference type="EMBL" id="RJSG01000001">
    <property type="protein sequence ID" value="RNL81097.1"/>
    <property type="molecule type" value="Genomic_DNA"/>
</dbReference>
<dbReference type="PROSITE" id="PS51257">
    <property type="entry name" value="PROKAR_LIPOPROTEIN"/>
    <property type="match status" value="1"/>
</dbReference>
<gene>
    <name evidence="4" type="ORF">EFL95_01585</name>
</gene>
<protein>
    <recommendedName>
        <fullName evidence="6">DUF3153 domain-containing protein</fullName>
    </recommendedName>
</protein>
<accession>A0A3N0DZS8</accession>
<feature type="chain" id="PRO_5039664994" description="DUF3153 domain-containing protein" evidence="3">
    <location>
        <begin position="24"/>
        <end position="270"/>
    </location>
</feature>
<evidence type="ECO:0000256" key="2">
    <source>
        <dbReference type="SAM" id="Phobius"/>
    </source>
</evidence>
<keyword evidence="3" id="KW-0732">Signal</keyword>
<evidence type="ECO:0000256" key="3">
    <source>
        <dbReference type="SAM" id="SignalP"/>
    </source>
</evidence>
<keyword evidence="2" id="KW-0812">Transmembrane</keyword>
<proteinExistence type="predicted"/>
<evidence type="ECO:0000256" key="1">
    <source>
        <dbReference type="SAM" id="MobiDB-lite"/>
    </source>
</evidence>
<sequence>MIRRLLVGAVLLPLGALLVGCQAGSDIVVQPDGSGTYSTIVTVDGPAGDALYTSAVKAAEKSGVPLKVAHYTSGTESGAKITCAFRSLDDLAAMATKLSGADTGLGGVKVSRGEDGWTFVATPDGGLNRPAGSTETGSTGGDIDAGKLGGLIHMSVQVELPGSPGVTNATAVTNTATTSTFRWNLEVGREASDLQAATHFVGDQGSVELATDLTPLGSHAGDDGGWPTWAWVALAVGLLVLLALALLVLKRRRTAPDPEVPVAEDPDLST</sequence>
<reference evidence="4 5" key="1">
    <citation type="submission" date="2018-11" db="EMBL/GenBank/DDBJ databases">
        <authorList>
            <person name="Li F."/>
        </authorList>
    </citation>
    <scope>NUCLEOTIDE SEQUENCE [LARGE SCALE GENOMIC DNA]</scope>
    <source>
        <strain evidence="4 5">KIS18-7</strain>
    </source>
</reference>
<name>A0A3N0DZS8_9ACTN</name>
<comment type="caution">
    <text evidence="4">The sequence shown here is derived from an EMBL/GenBank/DDBJ whole genome shotgun (WGS) entry which is preliminary data.</text>
</comment>
<keyword evidence="2" id="KW-0472">Membrane</keyword>
<keyword evidence="2" id="KW-1133">Transmembrane helix</keyword>
<dbReference type="RefSeq" id="WP_123232302.1">
    <property type="nucleotide sequence ID" value="NZ_RJSG01000001.1"/>
</dbReference>
<dbReference type="Proteomes" id="UP000277094">
    <property type="component" value="Unassembled WGS sequence"/>
</dbReference>
<evidence type="ECO:0000313" key="4">
    <source>
        <dbReference type="EMBL" id="RNL81097.1"/>
    </source>
</evidence>
<evidence type="ECO:0008006" key="6">
    <source>
        <dbReference type="Google" id="ProtNLM"/>
    </source>
</evidence>
<dbReference type="AlphaFoldDB" id="A0A3N0DZS8"/>
<keyword evidence="5" id="KW-1185">Reference proteome</keyword>
<feature type="transmembrane region" description="Helical" evidence="2">
    <location>
        <begin position="229"/>
        <end position="249"/>
    </location>
</feature>